<comment type="caution">
    <text evidence="1">The sequence shown here is derived from an EMBL/GenBank/DDBJ whole genome shotgun (WGS) entry which is preliminary data.</text>
</comment>
<reference evidence="1 2" key="1">
    <citation type="journal article" date="2018" name="Biotechnol. Adv.">
        <title>Improved genomic resources and new bioinformatic workflow for the carcinogenic parasite Clonorchis sinensis: Biotechnological implications.</title>
        <authorList>
            <person name="Wang D."/>
            <person name="Korhonen P.K."/>
            <person name="Gasser R.B."/>
            <person name="Young N.D."/>
        </authorList>
    </citation>
    <scope>NUCLEOTIDE SEQUENCE [LARGE SCALE GENOMIC DNA]</scope>
    <source>
        <strain evidence="1">Cs-k2</strain>
    </source>
</reference>
<sequence>MSPAARAFLRLPRHLSRPPSGRIQGRLHPVSVESLQCHQLTPVGLQSTTIATSSKSSRKLRISPSSKGRDHRTFIRILVTAPKEMMKALCCEVQSPNFREPKFQQISEIHSFANIFNFERGSSGIQLNPLFLRTGGNWYRSAT</sequence>
<gene>
    <name evidence="1" type="ORF">CSKR_111048</name>
</gene>
<protein>
    <submittedName>
        <fullName evidence="1">Uncharacterized protein</fullName>
    </submittedName>
</protein>
<proteinExistence type="predicted"/>
<organism evidence="1 2">
    <name type="scientific">Clonorchis sinensis</name>
    <name type="common">Chinese liver fluke</name>
    <dbReference type="NCBI Taxonomy" id="79923"/>
    <lineage>
        <taxon>Eukaryota</taxon>
        <taxon>Metazoa</taxon>
        <taxon>Spiralia</taxon>
        <taxon>Lophotrochozoa</taxon>
        <taxon>Platyhelminthes</taxon>
        <taxon>Trematoda</taxon>
        <taxon>Digenea</taxon>
        <taxon>Opisthorchiida</taxon>
        <taxon>Opisthorchiata</taxon>
        <taxon>Opisthorchiidae</taxon>
        <taxon>Clonorchis</taxon>
    </lineage>
</organism>
<reference evidence="1 2" key="2">
    <citation type="journal article" date="2021" name="Genomics">
        <title>High-quality reference genome for Clonorchis sinensis.</title>
        <authorList>
            <person name="Young N.D."/>
            <person name="Stroehlein A.J."/>
            <person name="Kinkar L."/>
            <person name="Wang T."/>
            <person name="Sohn W.M."/>
            <person name="Chang B.C.H."/>
            <person name="Kaur P."/>
            <person name="Weisz D."/>
            <person name="Dudchenko O."/>
            <person name="Aiden E.L."/>
            <person name="Korhonen P.K."/>
            <person name="Gasser R.B."/>
        </authorList>
    </citation>
    <scope>NUCLEOTIDE SEQUENCE [LARGE SCALE GENOMIC DNA]</scope>
    <source>
        <strain evidence="1">Cs-k2</strain>
    </source>
</reference>
<name>A0A3R7HA34_CLOSI</name>
<accession>A0A3R7HA34</accession>
<dbReference type="AlphaFoldDB" id="A0A3R7HA34"/>
<dbReference type="EMBL" id="NIRI02000056">
    <property type="protein sequence ID" value="KAG5443256.1"/>
    <property type="molecule type" value="Genomic_DNA"/>
</dbReference>
<dbReference type="Proteomes" id="UP000286415">
    <property type="component" value="Unassembled WGS sequence"/>
</dbReference>
<dbReference type="InParanoid" id="A0A3R7HA34"/>
<keyword evidence="2" id="KW-1185">Reference proteome</keyword>
<evidence type="ECO:0000313" key="1">
    <source>
        <dbReference type="EMBL" id="KAG5443256.1"/>
    </source>
</evidence>
<evidence type="ECO:0000313" key="2">
    <source>
        <dbReference type="Proteomes" id="UP000286415"/>
    </source>
</evidence>